<evidence type="ECO:0000256" key="1">
    <source>
        <dbReference type="ARBA" id="ARBA00023489"/>
    </source>
</evidence>
<dbReference type="InterPro" id="IPR022226">
    <property type="entry name" value="DUF3752"/>
</dbReference>
<proteinExistence type="predicted"/>
<dbReference type="Pfam" id="PF12572">
    <property type="entry name" value="DUF3752"/>
    <property type="match status" value="1"/>
</dbReference>
<keyword evidence="5" id="KW-1185">Reference proteome</keyword>
<dbReference type="CTD" id="55425"/>
<reference evidence="4" key="1">
    <citation type="submission" date="2025-08" db="UniProtKB">
        <authorList>
            <consortium name="Ensembl"/>
        </authorList>
    </citation>
    <scope>IDENTIFICATION</scope>
</reference>
<dbReference type="FunCoup" id="A0A3P8WH46">
    <property type="interactions" value="402"/>
</dbReference>
<reference evidence="4" key="2">
    <citation type="submission" date="2025-09" db="UniProtKB">
        <authorList>
            <consortium name="Ensembl"/>
        </authorList>
    </citation>
    <scope>IDENTIFICATION</scope>
</reference>
<evidence type="ECO:0000313" key="4">
    <source>
        <dbReference type="Ensembl" id="ENSCSEP00000025782.1"/>
    </source>
</evidence>
<feature type="region of interest" description="Disordered" evidence="2">
    <location>
        <begin position="1"/>
        <end position="315"/>
    </location>
</feature>
<dbReference type="OrthoDB" id="73491at2759"/>
<sequence>MASDKIIGPALPPMFGEESEDSDDERGFAGPALPPGYKRGEPSGSSDESDSEQEVSVKRAKTGHNSQDGVKGVMLNDDGDDGFFGPALPPGFKKQGSSPEKTPVLGPALPPGFQRAACDDDDDDDVSDGERGPGPALPPEYQNHPSSSEEEDEAVIGPMPAKGPLQDSVIQDFERRAKKMKDKLTGEDDAPEVPVRESWMTELPPELQHIGLGARTFKKKSGPENKDRSIWTDTPSDRERKSRERLESKNKGEKDKDSDPPMPCKDLKMAEKVSKYNESKRAESLMSLHAKKMKEKAKHQSDQPEERRPFDRDADLQVNRFDEAQKQRLLKKSQELNTRFSYSKDRMFL</sequence>
<dbReference type="AlphaFoldDB" id="A0A3P8WH46"/>
<dbReference type="PANTHER" id="PTHR46370">
    <property type="entry name" value="GPALPP MOTIFS-CONTAINING PROTEIN 1"/>
    <property type="match status" value="1"/>
</dbReference>
<dbReference type="InterPro" id="IPR046331">
    <property type="entry name" value="GPAM1-like"/>
</dbReference>
<dbReference type="GeneID" id="103398812"/>
<name>A0A3P8WH46_CYNSE</name>
<feature type="domain" description="DUF3752" evidence="3">
    <location>
        <begin position="212"/>
        <end position="341"/>
    </location>
</feature>
<feature type="compositionally biased region" description="Basic and acidic residues" evidence="2">
    <location>
        <begin position="221"/>
        <end position="283"/>
    </location>
</feature>
<dbReference type="KEGG" id="csem:103398812"/>
<evidence type="ECO:0000313" key="5">
    <source>
        <dbReference type="Proteomes" id="UP000265120"/>
    </source>
</evidence>
<protein>
    <recommendedName>
        <fullName evidence="1">GPALPP motifs-containing protein 1</fullName>
    </recommendedName>
</protein>
<organism evidence="4 5">
    <name type="scientific">Cynoglossus semilaevis</name>
    <name type="common">Tongue sole</name>
    <dbReference type="NCBI Taxonomy" id="244447"/>
    <lineage>
        <taxon>Eukaryota</taxon>
        <taxon>Metazoa</taxon>
        <taxon>Chordata</taxon>
        <taxon>Craniata</taxon>
        <taxon>Vertebrata</taxon>
        <taxon>Euteleostomi</taxon>
        <taxon>Actinopterygii</taxon>
        <taxon>Neopterygii</taxon>
        <taxon>Teleostei</taxon>
        <taxon>Neoteleostei</taxon>
        <taxon>Acanthomorphata</taxon>
        <taxon>Carangaria</taxon>
        <taxon>Pleuronectiformes</taxon>
        <taxon>Pleuronectoidei</taxon>
        <taxon>Cynoglossidae</taxon>
        <taxon>Cynoglossinae</taxon>
        <taxon>Cynoglossus</taxon>
    </lineage>
</organism>
<dbReference type="Ensembl" id="ENSCSET00000026119.1">
    <property type="protein sequence ID" value="ENSCSEP00000025782.1"/>
    <property type="gene ID" value="ENSCSEG00000016470.1"/>
</dbReference>
<evidence type="ECO:0000256" key="2">
    <source>
        <dbReference type="SAM" id="MobiDB-lite"/>
    </source>
</evidence>
<dbReference type="PANTHER" id="PTHR46370:SF1">
    <property type="entry name" value="GPALPP MOTIFS-CONTAINING PROTEIN 1"/>
    <property type="match status" value="1"/>
</dbReference>
<dbReference type="OMA" id="NKAADFG"/>
<accession>A0A3P8WH46</accession>
<dbReference type="Proteomes" id="UP000265120">
    <property type="component" value="Unassembled WGS sequence"/>
</dbReference>
<dbReference type="RefSeq" id="XP_008335773.1">
    <property type="nucleotide sequence ID" value="XM_008337551.3"/>
</dbReference>
<dbReference type="STRING" id="244447.ENSCSEP00000025782"/>
<dbReference type="InParanoid" id="A0A3P8WH46"/>
<dbReference type="GeneTree" id="ENSGT00940000163575"/>
<evidence type="ECO:0000259" key="3">
    <source>
        <dbReference type="Pfam" id="PF12572"/>
    </source>
</evidence>
<feature type="compositionally biased region" description="Basic and acidic residues" evidence="2">
    <location>
        <begin position="298"/>
        <end position="315"/>
    </location>
</feature>